<evidence type="ECO:0000256" key="1">
    <source>
        <dbReference type="SAM" id="Phobius"/>
    </source>
</evidence>
<feature type="transmembrane region" description="Helical" evidence="1">
    <location>
        <begin position="86"/>
        <end position="102"/>
    </location>
</feature>
<keyword evidence="1" id="KW-0812">Transmembrane</keyword>
<dbReference type="Proteomes" id="UP000834106">
    <property type="component" value="Chromosome 10"/>
</dbReference>
<evidence type="ECO:0000313" key="3">
    <source>
        <dbReference type="Proteomes" id="UP000834106"/>
    </source>
</evidence>
<gene>
    <name evidence="2" type="ORF">FPE_LOCUS16398</name>
</gene>
<name>A0AAD1ZHG4_9LAMI</name>
<proteinExistence type="predicted"/>
<keyword evidence="3" id="KW-1185">Reference proteome</keyword>
<reference evidence="2" key="1">
    <citation type="submission" date="2023-05" db="EMBL/GenBank/DDBJ databases">
        <authorList>
            <person name="Huff M."/>
        </authorList>
    </citation>
    <scope>NUCLEOTIDE SEQUENCE</scope>
</reference>
<organism evidence="2 3">
    <name type="scientific">Fraxinus pennsylvanica</name>
    <dbReference type="NCBI Taxonomy" id="56036"/>
    <lineage>
        <taxon>Eukaryota</taxon>
        <taxon>Viridiplantae</taxon>
        <taxon>Streptophyta</taxon>
        <taxon>Embryophyta</taxon>
        <taxon>Tracheophyta</taxon>
        <taxon>Spermatophyta</taxon>
        <taxon>Magnoliopsida</taxon>
        <taxon>eudicotyledons</taxon>
        <taxon>Gunneridae</taxon>
        <taxon>Pentapetalae</taxon>
        <taxon>asterids</taxon>
        <taxon>lamiids</taxon>
        <taxon>Lamiales</taxon>
        <taxon>Oleaceae</taxon>
        <taxon>Oleeae</taxon>
        <taxon>Fraxinus</taxon>
    </lineage>
</organism>
<dbReference type="EMBL" id="OU503045">
    <property type="protein sequence ID" value="CAI9769892.1"/>
    <property type="molecule type" value="Genomic_DNA"/>
</dbReference>
<sequence length="135" mass="15794">MESTQNYLHERSGTLGRTWFDTKNPKSHMILTPPRRIQMTDSNSFTFIPIFTIQRSPKNPAYTFLIMAVEYCLWVWYGIVWHATDLGAEISWIFIMLGLVVNPEKKRTIQEDLGVFVMQKELNQLLVGRGNEERN</sequence>
<keyword evidence="1" id="KW-0472">Membrane</keyword>
<keyword evidence="1" id="KW-1133">Transmembrane helix</keyword>
<feature type="transmembrane region" description="Helical" evidence="1">
    <location>
        <begin position="61"/>
        <end position="80"/>
    </location>
</feature>
<dbReference type="AlphaFoldDB" id="A0AAD1ZHG4"/>
<protein>
    <submittedName>
        <fullName evidence="2">Uncharacterized protein</fullName>
    </submittedName>
</protein>
<accession>A0AAD1ZHG4</accession>
<evidence type="ECO:0000313" key="2">
    <source>
        <dbReference type="EMBL" id="CAI9769892.1"/>
    </source>
</evidence>